<dbReference type="EMBL" id="KN881645">
    <property type="protein sequence ID" value="KIY52100.1"/>
    <property type="molecule type" value="Genomic_DNA"/>
</dbReference>
<evidence type="ECO:0000313" key="3">
    <source>
        <dbReference type="Proteomes" id="UP000054144"/>
    </source>
</evidence>
<evidence type="ECO:0000313" key="2">
    <source>
        <dbReference type="EMBL" id="KIY52100.1"/>
    </source>
</evidence>
<proteinExistence type="predicted"/>
<feature type="compositionally biased region" description="Low complexity" evidence="1">
    <location>
        <begin position="177"/>
        <end position="187"/>
    </location>
</feature>
<sequence length="245" mass="26223">MAFVPTDVSFPSLLQYTNSQLHDMEDFEVLLTGLELAATISSYNHSRMQHTVAVRQFIQLLALHPLFAQGPIAIELVAWLHQEAAWAGPLLSDDTPAAPVVPSITLPQAMVSIATELVPDAPISISGSSAEEEVVCAHTTSPHAMSLADLATVVATLADPIAVPAIVKANSPKDDSSSSCETSLHTSHASDSEESEDSLVGHLSYLHVKIPCDWAIVQNRNLRLNHCHCALCSATALINLEHPDD</sequence>
<dbReference type="Proteomes" id="UP000054144">
    <property type="component" value="Unassembled WGS sequence"/>
</dbReference>
<organism evidence="2 3">
    <name type="scientific">Fistulina hepatica ATCC 64428</name>
    <dbReference type="NCBI Taxonomy" id="1128425"/>
    <lineage>
        <taxon>Eukaryota</taxon>
        <taxon>Fungi</taxon>
        <taxon>Dikarya</taxon>
        <taxon>Basidiomycota</taxon>
        <taxon>Agaricomycotina</taxon>
        <taxon>Agaricomycetes</taxon>
        <taxon>Agaricomycetidae</taxon>
        <taxon>Agaricales</taxon>
        <taxon>Fistulinaceae</taxon>
        <taxon>Fistulina</taxon>
    </lineage>
</organism>
<evidence type="ECO:0000256" key="1">
    <source>
        <dbReference type="SAM" id="MobiDB-lite"/>
    </source>
</evidence>
<gene>
    <name evidence="2" type="ORF">FISHEDRAFT_70055</name>
</gene>
<name>A0A0D7AJR4_9AGAR</name>
<accession>A0A0D7AJR4</accession>
<feature type="region of interest" description="Disordered" evidence="1">
    <location>
        <begin position="170"/>
        <end position="195"/>
    </location>
</feature>
<dbReference type="AlphaFoldDB" id="A0A0D7AJR4"/>
<protein>
    <submittedName>
        <fullName evidence="2">Uncharacterized protein</fullName>
    </submittedName>
</protein>
<keyword evidence="3" id="KW-1185">Reference proteome</keyword>
<reference evidence="2 3" key="1">
    <citation type="journal article" date="2015" name="Fungal Genet. Biol.">
        <title>Evolution of novel wood decay mechanisms in Agaricales revealed by the genome sequences of Fistulina hepatica and Cylindrobasidium torrendii.</title>
        <authorList>
            <person name="Floudas D."/>
            <person name="Held B.W."/>
            <person name="Riley R."/>
            <person name="Nagy L.G."/>
            <person name="Koehler G."/>
            <person name="Ransdell A.S."/>
            <person name="Younus H."/>
            <person name="Chow J."/>
            <person name="Chiniquy J."/>
            <person name="Lipzen A."/>
            <person name="Tritt A."/>
            <person name="Sun H."/>
            <person name="Haridas S."/>
            <person name="LaButti K."/>
            <person name="Ohm R.A."/>
            <person name="Kues U."/>
            <person name="Blanchette R.A."/>
            <person name="Grigoriev I.V."/>
            <person name="Minto R.E."/>
            <person name="Hibbett D.S."/>
        </authorList>
    </citation>
    <scope>NUCLEOTIDE SEQUENCE [LARGE SCALE GENOMIC DNA]</scope>
    <source>
        <strain evidence="2 3">ATCC 64428</strain>
    </source>
</reference>